<keyword evidence="3" id="KW-0378">Hydrolase</keyword>
<keyword evidence="6" id="KW-0238">DNA-binding</keyword>
<protein>
    <recommendedName>
        <fullName evidence="8">Probable DNA 3'-5' helicase RecG</fullName>
    </recommendedName>
</protein>
<organism evidence="12 13">
    <name type="scientific">Gordonia otitidis (strain DSM 44809 / CCUG 52243 / JCM 12355 / NBRC 100426 / IFM 10032)</name>
    <dbReference type="NCBI Taxonomy" id="1108044"/>
    <lineage>
        <taxon>Bacteria</taxon>
        <taxon>Bacillati</taxon>
        <taxon>Actinomycetota</taxon>
        <taxon>Actinomycetes</taxon>
        <taxon>Mycobacteriales</taxon>
        <taxon>Gordoniaceae</taxon>
        <taxon>Gordonia</taxon>
    </lineage>
</organism>
<keyword evidence="7" id="KW-0234">DNA repair</keyword>
<evidence type="ECO:0000256" key="6">
    <source>
        <dbReference type="ARBA" id="ARBA00023125"/>
    </source>
</evidence>
<dbReference type="GO" id="GO:0003678">
    <property type="term" value="F:DNA helicase activity"/>
    <property type="evidence" value="ECO:0007669"/>
    <property type="project" value="TreeGrafter"/>
</dbReference>
<evidence type="ECO:0000256" key="4">
    <source>
        <dbReference type="ARBA" id="ARBA00022806"/>
    </source>
</evidence>
<gene>
    <name evidence="12" type="primary">recG</name>
    <name evidence="12" type="ORF">GOOTI_202_00670</name>
</gene>
<evidence type="ECO:0000259" key="11">
    <source>
        <dbReference type="PROSITE" id="PS51194"/>
    </source>
</evidence>
<evidence type="ECO:0000313" key="12">
    <source>
        <dbReference type="EMBL" id="GAB36211.1"/>
    </source>
</evidence>
<dbReference type="PANTHER" id="PTHR47964:SF1">
    <property type="entry name" value="ATP-DEPENDENT DNA HELICASE HOMOLOG RECG, CHLOROPLASTIC"/>
    <property type="match status" value="1"/>
</dbReference>
<dbReference type="GO" id="GO:0005524">
    <property type="term" value="F:ATP binding"/>
    <property type="evidence" value="ECO:0007669"/>
    <property type="project" value="UniProtKB-KW"/>
</dbReference>
<dbReference type="InterPro" id="IPR001650">
    <property type="entry name" value="Helicase_C-like"/>
</dbReference>
<dbReference type="Pfam" id="PF19833">
    <property type="entry name" value="RecG_dom3_C"/>
    <property type="match status" value="1"/>
</dbReference>
<proteinExistence type="predicted"/>
<dbReference type="GO" id="GO:0016787">
    <property type="term" value="F:hydrolase activity"/>
    <property type="evidence" value="ECO:0007669"/>
    <property type="project" value="UniProtKB-KW"/>
</dbReference>
<dbReference type="SMART" id="SM00487">
    <property type="entry name" value="DEXDc"/>
    <property type="match status" value="1"/>
</dbReference>
<dbReference type="RefSeq" id="WP_007240395.1">
    <property type="nucleotide sequence ID" value="NZ_BAFB01000202.1"/>
</dbReference>
<dbReference type="Pfam" id="PF17191">
    <property type="entry name" value="RecG_wedge"/>
    <property type="match status" value="1"/>
</dbReference>
<dbReference type="GO" id="GO:0006281">
    <property type="term" value="P:DNA repair"/>
    <property type="evidence" value="ECO:0007669"/>
    <property type="project" value="UniProtKB-KW"/>
</dbReference>
<dbReference type="InterPro" id="IPR047112">
    <property type="entry name" value="RecG/Mfd"/>
</dbReference>
<feature type="compositionally biased region" description="Pro residues" evidence="9">
    <location>
        <begin position="69"/>
        <end position="79"/>
    </location>
</feature>
<comment type="caution">
    <text evidence="12">The sequence shown here is derived from an EMBL/GenBank/DDBJ whole genome shotgun (WGS) entry which is preliminary data.</text>
</comment>
<dbReference type="PANTHER" id="PTHR47964">
    <property type="entry name" value="ATP-DEPENDENT DNA HELICASE HOMOLOG RECG, CHLOROPLASTIC"/>
    <property type="match status" value="1"/>
</dbReference>
<evidence type="ECO:0000256" key="9">
    <source>
        <dbReference type="SAM" id="MobiDB-lite"/>
    </source>
</evidence>
<accession>H5TRV3</accession>
<dbReference type="InterPro" id="IPR045562">
    <property type="entry name" value="RecG_dom3_C"/>
</dbReference>
<evidence type="ECO:0000256" key="8">
    <source>
        <dbReference type="ARBA" id="ARBA00049819"/>
    </source>
</evidence>
<dbReference type="InterPro" id="IPR011545">
    <property type="entry name" value="DEAD/DEAH_box_helicase_dom"/>
</dbReference>
<dbReference type="OrthoDB" id="9804325at2"/>
<sequence length="828" mass="89933">MQSVSRVQRAYLLHAARLLVRSGTTSRALSSAIDRSVGDWTEPLLQQVITDVHTHRRAAESCGVDFARIPPPPAAPRQPEPGTASWPTDDQDDRSDTITVPDGTQLRTSREILSDTTGQPIVFDGNLDSLRGVPIAELAGTVPPHTISRLEQAGVRDLYELLMRIPRTYIDRSSLTPLARLTPGTDAAFTGVVIGITTDRSKRIVRIRVADGPARITCTFFNALWMAKRFRDRDLVVVQGKVSEYQGVPQMRTPIIERLEEASSILVPVYPQSTIRDAATGKRDSELTTTMLRTATIAALQRLPSLDDPIPTELITRRRVMSRLDALRAVHIPDSAEHAVAGRARLAYDELLRLQLALGVIRNKQAANPGIVHRPTGALVDRWISTLPYTLTGAQQRAITEIRADLMNTAPSSRLILGDVGAGKTNCLIAAALDVIEGKHQVCLLAPTEILARQHFAEIADAFTQLDLRVDLLVSKAPPRPRRHVLQSLAAGTTHLVVGTHSILSEQVEFASLGLAMIDEQHRFGVDQRAQLLAKGPDGRVPDILQATATPIPRTSAITTYGDMAVTILDEKPAGREDIHTEWIADAAFDDPDSPPWQAIRADIAAGRQAFVVCSRVESTGNQSETQDAAAATEAADELAGGVLHGLRIAVAHGKQKPDERQHVMDEFTAGRIDVLVATTVIEVGVSVPNATIMVVLNANKFGLAQLHQIRGRVGRGRHRGCCWLVSDSSNDDAIARMTAMTSTNDGFALAEMDLKIRGAGALTGTEQSGHDAGLRVADLLGDARIHLAAREDARRILAHDPQLLRHLTLKREVDLALGDNAHYLTRG</sequence>
<dbReference type="SUPFAM" id="SSF50249">
    <property type="entry name" value="Nucleic acid-binding proteins"/>
    <property type="match status" value="1"/>
</dbReference>
<feature type="region of interest" description="Disordered" evidence="9">
    <location>
        <begin position="63"/>
        <end position="103"/>
    </location>
</feature>
<dbReference type="InterPro" id="IPR014001">
    <property type="entry name" value="Helicase_ATP-bd"/>
</dbReference>
<reference evidence="12" key="1">
    <citation type="submission" date="2012-02" db="EMBL/GenBank/DDBJ databases">
        <title>Whole genome shotgun sequence of Gordonia otitidis NBRC 100426.</title>
        <authorList>
            <person name="Yoshida I."/>
            <person name="Hosoyama A."/>
            <person name="Tsuchikane K."/>
            <person name="Katsumata H."/>
            <person name="Yamazaki S."/>
            <person name="Fujita N."/>
        </authorList>
    </citation>
    <scope>NUCLEOTIDE SEQUENCE [LARGE SCALE GENOMIC DNA]</scope>
    <source>
        <strain evidence="12">NBRC 100426</strain>
    </source>
</reference>
<evidence type="ECO:0000256" key="3">
    <source>
        <dbReference type="ARBA" id="ARBA00022801"/>
    </source>
</evidence>
<dbReference type="Gene3D" id="2.40.50.140">
    <property type="entry name" value="Nucleic acid-binding proteins"/>
    <property type="match status" value="1"/>
</dbReference>
<evidence type="ECO:0000256" key="1">
    <source>
        <dbReference type="ARBA" id="ARBA00022741"/>
    </source>
</evidence>
<dbReference type="PROSITE" id="PS51192">
    <property type="entry name" value="HELICASE_ATP_BIND_1"/>
    <property type="match status" value="1"/>
</dbReference>
<dbReference type="PROSITE" id="PS51194">
    <property type="entry name" value="HELICASE_CTER"/>
    <property type="match status" value="1"/>
</dbReference>
<feature type="domain" description="Helicase C-terminal" evidence="11">
    <location>
        <begin position="606"/>
        <end position="756"/>
    </location>
</feature>
<dbReference type="EMBL" id="BAFB01000202">
    <property type="protein sequence ID" value="GAB36211.1"/>
    <property type="molecule type" value="Genomic_DNA"/>
</dbReference>
<keyword evidence="2" id="KW-0227">DNA damage</keyword>
<dbReference type="InterPro" id="IPR012340">
    <property type="entry name" value="NA-bd_OB-fold"/>
</dbReference>
<keyword evidence="1" id="KW-0547">Nucleotide-binding</keyword>
<dbReference type="InterPro" id="IPR033454">
    <property type="entry name" value="RecG_wedge"/>
</dbReference>
<dbReference type="AlphaFoldDB" id="H5TRV3"/>
<dbReference type="InterPro" id="IPR027417">
    <property type="entry name" value="P-loop_NTPase"/>
</dbReference>
<evidence type="ECO:0000256" key="7">
    <source>
        <dbReference type="ARBA" id="ARBA00023204"/>
    </source>
</evidence>
<dbReference type="SMART" id="SM00490">
    <property type="entry name" value="HELICc"/>
    <property type="match status" value="1"/>
</dbReference>
<name>H5TRV3_GORO1</name>
<dbReference type="Gene3D" id="3.40.50.300">
    <property type="entry name" value="P-loop containing nucleotide triphosphate hydrolases"/>
    <property type="match status" value="2"/>
</dbReference>
<dbReference type="Pfam" id="PF00270">
    <property type="entry name" value="DEAD"/>
    <property type="match status" value="1"/>
</dbReference>
<keyword evidence="13" id="KW-1185">Reference proteome</keyword>
<dbReference type="Proteomes" id="UP000005038">
    <property type="component" value="Unassembled WGS sequence"/>
</dbReference>
<dbReference type="CDD" id="cd04488">
    <property type="entry name" value="RecG_wedge_OBF"/>
    <property type="match status" value="1"/>
</dbReference>
<dbReference type="GO" id="GO:0003677">
    <property type="term" value="F:DNA binding"/>
    <property type="evidence" value="ECO:0007669"/>
    <property type="project" value="UniProtKB-KW"/>
</dbReference>
<dbReference type="Pfam" id="PF00271">
    <property type="entry name" value="Helicase_C"/>
    <property type="match status" value="1"/>
</dbReference>
<evidence type="ECO:0000259" key="10">
    <source>
        <dbReference type="PROSITE" id="PS51192"/>
    </source>
</evidence>
<evidence type="ECO:0000256" key="5">
    <source>
        <dbReference type="ARBA" id="ARBA00022840"/>
    </source>
</evidence>
<dbReference type="SUPFAM" id="SSF52540">
    <property type="entry name" value="P-loop containing nucleoside triphosphate hydrolases"/>
    <property type="match status" value="2"/>
</dbReference>
<keyword evidence="4 12" id="KW-0347">Helicase</keyword>
<evidence type="ECO:0000256" key="2">
    <source>
        <dbReference type="ARBA" id="ARBA00022763"/>
    </source>
</evidence>
<feature type="domain" description="Helicase ATP-binding" evidence="10">
    <location>
        <begin position="405"/>
        <end position="569"/>
    </location>
</feature>
<keyword evidence="5" id="KW-0067">ATP-binding</keyword>
<evidence type="ECO:0000313" key="13">
    <source>
        <dbReference type="Proteomes" id="UP000005038"/>
    </source>
</evidence>
<dbReference type="STRING" id="1108044.GOOTI_202_00670"/>